<dbReference type="SUPFAM" id="SSF56935">
    <property type="entry name" value="Porins"/>
    <property type="match status" value="1"/>
</dbReference>
<dbReference type="RefSeq" id="WP_265425259.1">
    <property type="nucleotide sequence ID" value="NZ_JAPFPW010000011.1"/>
</dbReference>
<dbReference type="InterPro" id="IPR000531">
    <property type="entry name" value="Beta-barrel_TonB"/>
</dbReference>
<dbReference type="InterPro" id="IPR012910">
    <property type="entry name" value="Plug_dom"/>
</dbReference>
<dbReference type="InterPro" id="IPR036942">
    <property type="entry name" value="Beta-barrel_TonB_sf"/>
</dbReference>
<dbReference type="InterPro" id="IPR039426">
    <property type="entry name" value="TonB-dep_rcpt-like"/>
</dbReference>
<comment type="subcellular location">
    <subcellularLocation>
        <location evidence="1 10">Cell outer membrane</location>
        <topology evidence="1 10">Multi-pass membrane protein</topology>
    </subcellularLocation>
</comment>
<keyword evidence="5" id="KW-0732">Signal</keyword>
<evidence type="ECO:0000256" key="3">
    <source>
        <dbReference type="ARBA" id="ARBA00022452"/>
    </source>
</evidence>
<organism evidence="14 15">
    <name type="scientific">Desulfobotulus pelophilus</name>
    <dbReference type="NCBI Taxonomy" id="2823377"/>
    <lineage>
        <taxon>Bacteria</taxon>
        <taxon>Pseudomonadati</taxon>
        <taxon>Thermodesulfobacteriota</taxon>
        <taxon>Desulfobacteria</taxon>
        <taxon>Desulfobacterales</taxon>
        <taxon>Desulfobacteraceae</taxon>
        <taxon>Desulfobotulus</taxon>
    </lineage>
</organism>
<evidence type="ECO:0000256" key="10">
    <source>
        <dbReference type="PROSITE-ProRule" id="PRU01360"/>
    </source>
</evidence>
<feature type="domain" description="TonB-dependent receptor plug" evidence="13">
    <location>
        <begin position="77"/>
        <end position="181"/>
    </location>
</feature>
<evidence type="ECO:0000313" key="15">
    <source>
        <dbReference type="Proteomes" id="UP001209681"/>
    </source>
</evidence>
<dbReference type="EMBL" id="JAPFPW010000011">
    <property type="protein sequence ID" value="MCW7754339.1"/>
    <property type="molecule type" value="Genomic_DNA"/>
</dbReference>
<dbReference type="Gene3D" id="2.40.170.20">
    <property type="entry name" value="TonB-dependent receptor, beta-barrel domain"/>
    <property type="match status" value="1"/>
</dbReference>
<evidence type="ECO:0000259" key="13">
    <source>
        <dbReference type="Pfam" id="PF07715"/>
    </source>
</evidence>
<dbReference type="PROSITE" id="PS01156">
    <property type="entry name" value="TONB_DEPENDENT_REC_2"/>
    <property type="match status" value="1"/>
</dbReference>
<keyword evidence="9 10" id="KW-0998">Cell outer membrane</keyword>
<evidence type="ECO:0000256" key="4">
    <source>
        <dbReference type="ARBA" id="ARBA00022692"/>
    </source>
</evidence>
<evidence type="ECO:0000256" key="1">
    <source>
        <dbReference type="ARBA" id="ARBA00004571"/>
    </source>
</evidence>
<feature type="domain" description="TonB-dependent receptor-like beta-barrel" evidence="12">
    <location>
        <begin position="301"/>
        <end position="683"/>
    </location>
</feature>
<gene>
    <name evidence="14" type="ORF">OOT00_10110</name>
</gene>
<keyword evidence="6 11" id="KW-0798">TonB box</keyword>
<keyword evidence="8 14" id="KW-0675">Receptor</keyword>
<keyword evidence="7 10" id="KW-0472">Membrane</keyword>
<evidence type="ECO:0000256" key="5">
    <source>
        <dbReference type="ARBA" id="ARBA00022729"/>
    </source>
</evidence>
<keyword evidence="4 10" id="KW-0812">Transmembrane</keyword>
<evidence type="ECO:0000256" key="8">
    <source>
        <dbReference type="ARBA" id="ARBA00023170"/>
    </source>
</evidence>
<evidence type="ECO:0000259" key="12">
    <source>
        <dbReference type="Pfam" id="PF00593"/>
    </source>
</evidence>
<evidence type="ECO:0000256" key="9">
    <source>
        <dbReference type="ARBA" id="ARBA00023237"/>
    </source>
</evidence>
<sequence length="716" mass="80380">MTGYALQRIKIKLYQIVLHKQCACTKCVTLGLLLSFGSLFPALHCQANPSEPPAKHAEEAIVLEKLIVSARGSATPISQTPGGVGIVNDTTIFQAQPVSISNALQRISGVNKTSDSLWGSEVSIRGLSRNRVIFLIDGCRVNTATDLNAQFGLLHPDEIERIEVLKGPVSALYGSGSIGGVVNVITKKGTFSPEPSFHASFTVTHQSNPEGYSTHTSLMHTAPNHWVYASGSLRDHDSYKDGDGAEVHNSQFDDMGGSIKTGFRWNELHQTVFQFQYIKGNEIGIPGKGEASMPAVADVTYRDISREMMSIHHSFTPHQYAWKRSDISFFHQKIDRDVRIDQMPPAGAVASLNPSASHTTWGMKWINEIETGKHDLALGMDIWEWEMKSTRKRNFRNGTTGIDNPLADSKQFSGGIFAEDMWALSPNLTLNFGGRLDFLRADSKDHYQWILPPAPNTENPLIRTEDDYHDFSWNFHAGLAWRFIPQWSMTFLAASSYRAPDLMERFKYIDLGQYAVYGNRDLDPERSRFFEYGLHHTTSRINASISAFFNEVDDLIVEKRISDQRHEMQNIETARIYGSEAEIEWHFMEDWTAYGHVAWLRGKNRTENQDLDNIYPFNGLAGIRRTASSGLNGHMEAVWAARQSEVAPDERKTPGWLTLNTGISYSMPFAGSFHELALTANNLLDATYRDHLSTGRKPALLNEPGRNIVITYRVIF</sequence>
<proteinExistence type="inferred from homology"/>
<dbReference type="InterPro" id="IPR010917">
    <property type="entry name" value="TonB_rcpt_CS"/>
</dbReference>
<evidence type="ECO:0000256" key="11">
    <source>
        <dbReference type="RuleBase" id="RU003357"/>
    </source>
</evidence>
<protein>
    <submittedName>
        <fullName evidence="14">TonB-dependent receptor</fullName>
    </submittedName>
</protein>
<comment type="similarity">
    <text evidence="10 11">Belongs to the TonB-dependent receptor family.</text>
</comment>
<reference evidence="14 15" key="1">
    <citation type="submission" date="2022-11" db="EMBL/GenBank/DDBJ databases">
        <title>Desulfobotulus tamanensis H1 sp. nov. - anaerobic, alkaliphilic, sulphate reducing bacterium isolated from terrestrial mud volcano.</title>
        <authorList>
            <person name="Frolova A."/>
            <person name="Merkel A.Y."/>
            <person name="Slobodkin A.I."/>
        </authorList>
    </citation>
    <scope>NUCLEOTIDE SEQUENCE [LARGE SCALE GENOMIC DNA]</scope>
    <source>
        <strain evidence="14 15">H1</strain>
    </source>
</reference>
<dbReference type="Proteomes" id="UP001209681">
    <property type="component" value="Unassembled WGS sequence"/>
</dbReference>
<dbReference type="PROSITE" id="PS52016">
    <property type="entry name" value="TONB_DEPENDENT_REC_3"/>
    <property type="match status" value="1"/>
</dbReference>
<dbReference type="Pfam" id="PF00593">
    <property type="entry name" value="TonB_dep_Rec_b-barrel"/>
    <property type="match status" value="1"/>
</dbReference>
<dbReference type="PANTHER" id="PTHR30069:SF29">
    <property type="entry name" value="HEMOGLOBIN AND HEMOGLOBIN-HAPTOGLOBIN-BINDING PROTEIN 1-RELATED"/>
    <property type="match status" value="1"/>
</dbReference>
<dbReference type="CDD" id="cd01347">
    <property type="entry name" value="ligand_gated_channel"/>
    <property type="match status" value="1"/>
</dbReference>
<keyword evidence="3 10" id="KW-1134">Transmembrane beta strand</keyword>
<keyword evidence="15" id="KW-1185">Reference proteome</keyword>
<dbReference type="InterPro" id="IPR037066">
    <property type="entry name" value="Plug_dom_sf"/>
</dbReference>
<dbReference type="PANTHER" id="PTHR30069">
    <property type="entry name" value="TONB-DEPENDENT OUTER MEMBRANE RECEPTOR"/>
    <property type="match status" value="1"/>
</dbReference>
<evidence type="ECO:0000313" key="14">
    <source>
        <dbReference type="EMBL" id="MCW7754339.1"/>
    </source>
</evidence>
<dbReference type="Pfam" id="PF07715">
    <property type="entry name" value="Plug"/>
    <property type="match status" value="1"/>
</dbReference>
<dbReference type="Gene3D" id="2.170.130.10">
    <property type="entry name" value="TonB-dependent receptor, plug domain"/>
    <property type="match status" value="1"/>
</dbReference>
<evidence type="ECO:0000256" key="7">
    <source>
        <dbReference type="ARBA" id="ARBA00023136"/>
    </source>
</evidence>
<comment type="caution">
    <text evidence="14">The sequence shown here is derived from an EMBL/GenBank/DDBJ whole genome shotgun (WGS) entry which is preliminary data.</text>
</comment>
<keyword evidence="2 10" id="KW-0813">Transport</keyword>
<name>A0ABT3NA58_9BACT</name>
<accession>A0ABT3NA58</accession>
<evidence type="ECO:0000256" key="6">
    <source>
        <dbReference type="ARBA" id="ARBA00023077"/>
    </source>
</evidence>
<evidence type="ECO:0000256" key="2">
    <source>
        <dbReference type="ARBA" id="ARBA00022448"/>
    </source>
</evidence>